<protein>
    <submittedName>
        <fullName evidence="1">Uncharacterized protein</fullName>
    </submittedName>
</protein>
<comment type="caution">
    <text evidence="1">The sequence shown here is derived from an EMBL/GenBank/DDBJ whole genome shotgun (WGS) entry which is preliminary data.</text>
</comment>
<proteinExistence type="predicted"/>
<reference evidence="1 2" key="1">
    <citation type="submission" date="2019-08" db="EMBL/GenBank/DDBJ databases">
        <title>Selenomonas sp. mPRGC5 and Selenomonas sp. mPRGC8 isolated from ruminal fluid of dairy goat (Capra hircus).</title>
        <authorList>
            <person name="Poothong S."/>
            <person name="Nuengjamnong C."/>
            <person name="Tanasupawat S."/>
        </authorList>
    </citation>
    <scope>NUCLEOTIDE SEQUENCE [LARGE SCALE GENOMIC DNA]</scope>
    <source>
        <strain evidence="2">mPRGC5</strain>
    </source>
</reference>
<dbReference type="EMBL" id="VTOY01000001">
    <property type="protein sequence ID" value="TYZ24952.1"/>
    <property type="molecule type" value="Genomic_DNA"/>
</dbReference>
<evidence type="ECO:0000313" key="2">
    <source>
        <dbReference type="Proteomes" id="UP000323646"/>
    </source>
</evidence>
<dbReference type="AlphaFoldDB" id="A0A5D6WBW8"/>
<dbReference type="Proteomes" id="UP000323646">
    <property type="component" value="Unassembled WGS sequence"/>
</dbReference>
<evidence type="ECO:0000313" key="1">
    <source>
        <dbReference type="EMBL" id="TYZ24952.1"/>
    </source>
</evidence>
<accession>A0A5D6WBW8</accession>
<organism evidence="1 2">
    <name type="scientific">Selenomonas ruminis</name>
    <dbReference type="NCBI Taxonomy" id="2593411"/>
    <lineage>
        <taxon>Bacteria</taxon>
        <taxon>Bacillati</taxon>
        <taxon>Bacillota</taxon>
        <taxon>Negativicutes</taxon>
        <taxon>Selenomonadales</taxon>
        <taxon>Selenomonadaceae</taxon>
        <taxon>Selenomonas</taxon>
    </lineage>
</organism>
<dbReference type="RefSeq" id="WP_149170571.1">
    <property type="nucleotide sequence ID" value="NZ_VTOY01000001.1"/>
</dbReference>
<name>A0A5D6WBW8_9FIRM</name>
<gene>
    <name evidence="1" type="ORF">FZ040_02635</name>
</gene>
<keyword evidence="2" id="KW-1185">Reference proteome</keyword>
<sequence>MVYIVFKDDELCLAADNEMDVVKYLDITDEIGFDVDTFRKKMDVGIKDWLDKGFRVDELNDMFLKNGYYIDVVHLNYDYREGSPYQYRAMDLITWEGEPK</sequence>